<feature type="region of interest" description="Disordered" evidence="1">
    <location>
        <begin position="1"/>
        <end position="93"/>
    </location>
</feature>
<proteinExistence type="predicted"/>
<organism evidence="2 3">
    <name type="scientific">Pristionchus entomophagus</name>
    <dbReference type="NCBI Taxonomy" id="358040"/>
    <lineage>
        <taxon>Eukaryota</taxon>
        <taxon>Metazoa</taxon>
        <taxon>Ecdysozoa</taxon>
        <taxon>Nematoda</taxon>
        <taxon>Chromadorea</taxon>
        <taxon>Rhabditida</taxon>
        <taxon>Rhabditina</taxon>
        <taxon>Diplogasteromorpha</taxon>
        <taxon>Diplogasteroidea</taxon>
        <taxon>Neodiplogasteridae</taxon>
        <taxon>Pristionchus</taxon>
    </lineage>
</organism>
<protein>
    <submittedName>
        <fullName evidence="2">Uncharacterized protein</fullName>
    </submittedName>
</protein>
<evidence type="ECO:0000313" key="3">
    <source>
        <dbReference type="Proteomes" id="UP001432027"/>
    </source>
</evidence>
<gene>
    <name evidence="2" type="ORF">PENTCL1PPCAC_5369</name>
</gene>
<name>A0AAV5SJV4_9BILA</name>
<evidence type="ECO:0000313" key="2">
    <source>
        <dbReference type="EMBL" id="GMS83194.1"/>
    </source>
</evidence>
<feature type="compositionally biased region" description="Polar residues" evidence="1">
    <location>
        <begin position="64"/>
        <end position="93"/>
    </location>
</feature>
<feature type="compositionally biased region" description="Basic residues" evidence="1">
    <location>
        <begin position="35"/>
        <end position="47"/>
    </location>
</feature>
<evidence type="ECO:0000256" key="1">
    <source>
        <dbReference type="SAM" id="MobiDB-lite"/>
    </source>
</evidence>
<keyword evidence="3" id="KW-1185">Reference proteome</keyword>
<accession>A0AAV5SJV4</accession>
<sequence length="116" mass="12441">GSHLANSALLSPPDLRDSLDSDVVPTGPVGPQASGHHRIRSRANGRSRIHDPSRNFPGRVRQRPSLQLPATRQIDQAQQTNSNPTSNKSVSPSFSPASLLLIVCPKPTPTRIKVNG</sequence>
<feature type="non-terminal residue" evidence="2">
    <location>
        <position position="116"/>
    </location>
</feature>
<comment type="caution">
    <text evidence="2">The sequence shown here is derived from an EMBL/GenBank/DDBJ whole genome shotgun (WGS) entry which is preliminary data.</text>
</comment>
<dbReference type="Proteomes" id="UP001432027">
    <property type="component" value="Unassembled WGS sequence"/>
</dbReference>
<dbReference type="EMBL" id="BTSX01000002">
    <property type="protein sequence ID" value="GMS83194.1"/>
    <property type="molecule type" value="Genomic_DNA"/>
</dbReference>
<feature type="non-terminal residue" evidence="2">
    <location>
        <position position="1"/>
    </location>
</feature>
<reference evidence="2" key="1">
    <citation type="submission" date="2023-10" db="EMBL/GenBank/DDBJ databases">
        <title>Genome assembly of Pristionchus species.</title>
        <authorList>
            <person name="Yoshida K."/>
            <person name="Sommer R.J."/>
        </authorList>
    </citation>
    <scope>NUCLEOTIDE SEQUENCE</scope>
    <source>
        <strain evidence="2">RS0144</strain>
    </source>
</reference>
<dbReference type="AlphaFoldDB" id="A0AAV5SJV4"/>